<dbReference type="InterPro" id="IPR049730">
    <property type="entry name" value="SNF2/RAD54-like_C"/>
</dbReference>
<dbReference type="InterPro" id="IPR027417">
    <property type="entry name" value="P-loop_NTPase"/>
</dbReference>
<dbReference type="Gene3D" id="3.40.50.10810">
    <property type="entry name" value="Tandem AAA-ATPase domain"/>
    <property type="match status" value="1"/>
</dbReference>
<dbReference type="PANTHER" id="PTHR45766">
    <property type="entry name" value="DNA ANNEALING HELICASE AND ENDONUCLEASE ZRANB3 FAMILY MEMBER"/>
    <property type="match status" value="1"/>
</dbReference>
<evidence type="ECO:0000256" key="1">
    <source>
        <dbReference type="ARBA" id="ARBA00022801"/>
    </source>
</evidence>
<feature type="domain" description="Helicase ATP-binding" evidence="3">
    <location>
        <begin position="204"/>
        <end position="359"/>
    </location>
</feature>
<sequence>MIEKRITEQLLEAGELILTPREREALKLPEHSTTVEIELDGETFGAQWNGRSRKLSGDTLSERLCDYGQVNGLLRFAKDGNGYRLSILPPGSTITIDNSKTPQESPSRPADKPKFKRRPTVDRQFQSDDKYDWGTGKTRTVGFLAESRNLLADQLKAAGFDPLEMVELRLQGEELATLDDFEELLSVDVSNVDRMPHQAAAARHALSRLRGRAILADEVGLGKTIETGLAMKELTLRGLAKRVLVLCPAPLRDQWREEMDQKFDLRFDVAYGKADIGNQEKLIMSLPLALKNMEKLTAEPWDIIVLDEAHRAAGAGARKTRELVTRLTTACRYAFFLTATPVQNDLVELYRLVELLRPGTFKSESAFRAEYMASYDSRTPRDPAGLRRLISSAMIRTTRAQAGVDRVVRRAVDVPIDLGPRERELYALSTDLLRNIMRSPGDAMRRRSLALRLTASPFSMGTTALRMAARHNDEHVRKVLNEVGHLAMDITSSAREDRALQITRDWVREHGRVLIFTQHTDTVTGLLRRIESEGLTARAFHGSMSAGERAATISSFRSGEAPIMISTDAGAEGQNLQFCNCVLNYDLPWNPMRIEQRIGRVDRLTQPRDEVFVANLYARDTIDANVYFLLAEKLRMFELLFGQVTTILGEIDDSKSATFESRVLGALFAENDSKMEQLLGELGTELAGARERASTLIAADSGLSSWMASAFEHREGLTKAGSSELAPEISERARIRQRSVQSWVRRVLKALNAEILHDTGEGDGAFLTAKLDDEVGEELGGRTLLHLAFDRHGLDNHPAAELCAVGSPVFDELLGLLRMRGDMHATVPVIPEDPGPSPLRHAPSTSLVRRRFIPSGTWSGHATFRATVGEAETTEHIITSDIAGGGENRMPRRPLDDGEPLPSAFGMPKKVITEFEQEAARQLEVLRRERTEKIAQEQARERERIRGGYQAQIAEAYVKEDRERLQRALRSEEQRLQRQPDVRARAKLLAFTLDEDDWLVEEIWRGPGDSEVQLTYAWDPADVPDVISDATDRPIKILALCSQSHTVDQSEVSECGSCANHLCSGCGNDAQFTECPICAVSICGACRSAFGGLCQSCATPQRAPELDEDFAVGWRLSDQLTLLVGERTARLVRPQNAGSKLIVRDEDLTDAHRVKMRAYAVSNGLPADSGVELLDYAVPRQSVSDPNRLAVKSSSEIDVEISISENPSSAINATAVRDLPSAKDPRVSGETAAGLETLLAQLRHRVPPAAPPSVVVTRRNRYVDVYLEVDRLVEEVALSGESGATTVIGQHETPLNWRTPTVTEATVAEAQLGGVRVILERRNDAVLVKAGNKEWLALLDGQSPGEQLRWFEHLQSRGTPGGRVGKPAHEAASIIQPFPSPAECRLLERSIEPAVELRDVAALTDLVSATGPAPLRAGADTKPVKPASRLPRALNSALLQRSARSFTTVVHSGFEVVERWRGHGDAIHRYRTFDGHPVAPTLADVGIAATDFGVCCDGHFYQPGTAALCNSCNSWACRSCDETAHQASIACPRCTALVCRRCLTDTHALPLVPCAICGDVACSECGCDPHVDACRVCDRAMCVSCRVGDLCPACNQLAPATEGQLRTLPAELAAAGATVLVGNDPDATTVLINRGGTVEQAVVRSGVVHRWILFGHSKIDDVYRLELVAARVYGVQLSTTIEAVDREAPLVVPHRVVRSERAFCASWSIDGLNVSGESTASFPDTDGDLVRLIAREFPAAGALPTPCEATPVQVRQVIESASIPPTSTLRLRWHRIGYDVLITDSGLLARAISGASARENVVSWSVPEAPPAWVNDFWNPAPAIRGFAANDGVEVAVVGMASLLAIGIRVSGVTNWYSISTSHNAAAATLLARWMHLGDADEVGIFTDPRQIIRSSVSNAKNVSSQIRAVGVTKSIPSQDFPRTNAKNALQVWMPGESVIVPQYGVLPEHFRAALQRHFGIGSRIVLEIGAHVHESVTTEDGEVWQHDIDLAAGATDARLLDRTTSLPRTAGMIDREGHFGDDTVCCGYCGGRVCTVCTDGIVRCDCCTIAACRRCVQPLQALTWLCSACTGMRRPSRSEARQHGRRLLTRNMLIGDDVHHEVVVERTKQGWIRQTVDGDRAPITSHVVVEFLDGRLSAKGG</sequence>
<dbReference type="InterPro" id="IPR014001">
    <property type="entry name" value="Helicase_ATP-bd"/>
</dbReference>
<dbReference type="PROSITE" id="PS51192">
    <property type="entry name" value="HELICASE_ATP_BIND_1"/>
    <property type="match status" value="1"/>
</dbReference>
<evidence type="ECO:0000256" key="2">
    <source>
        <dbReference type="SAM" id="MobiDB-lite"/>
    </source>
</evidence>
<dbReference type="InterPro" id="IPR038718">
    <property type="entry name" value="SNF2-like_sf"/>
</dbReference>
<dbReference type="InterPro" id="IPR001650">
    <property type="entry name" value="Helicase_C-like"/>
</dbReference>
<dbReference type="SMART" id="SM00490">
    <property type="entry name" value="HELICc"/>
    <property type="match status" value="1"/>
</dbReference>
<keyword evidence="1" id="KW-0378">Hydrolase</keyword>
<feature type="compositionally biased region" description="Basic and acidic residues" evidence="2">
    <location>
        <begin position="109"/>
        <end position="129"/>
    </location>
</feature>
<evidence type="ECO:0000313" key="5">
    <source>
        <dbReference type="EMBL" id="CAJ1493870.1"/>
    </source>
</evidence>
<feature type="region of interest" description="Disordered" evidence="2">
    <location>
        <begin position="91"/>
        <end position="129"/>
    </location>
</feature>
<dbReference type="InterPro" id="IPR000330">
    <property type="entry name" value="SNF2_N"/>
</dbReference>
<dbReference type="CDD" id="cd18793">
    <property type="entry name" value="SF2_C_SNF"/>
    <property type="match status" value="1"/>
</dbReference>
<proteinExistence type="predicted"/>
<dbReference type="SMART" id="SM00487">
    <property type="entry name" value="DEXDc"/>
    <property type="match status" value="1"/>
</dbReference>
<protein>
    <submittedName>
        <fullName evidence="5">SNF2-related protein</fullName>
    </submittedName>
</protein>
<feature type="domain" description="Helicase C-terminal" evidence="4">
    <location>
        <begin position="499"/>
        <end position="655"/>
    </location>
</feature>
<accession>A0ABM9L7D8</accession>
<dbReference type="Pfam" id="PF00176">
    <property type="entry name" value="SNF2-rel_dom"/>
    <property type="match status" value="1"/>
</dbReference>
<reference evidence="5 6" key="1">
    <citation type="submission" date="2023-08" db="EMBL/GenBank/DDBJ databases">
        <authorList>
            <person name="Folkvardsen B D."/>
            <person name="Norman A."/>
        </authorList>
    </citation>
    <scope>NUCLEOTIDE SEQUENCE [LARGE SCALE GENOMIC DNA]</scope>
    <source>
        <strain evidence="5 6">Mu0083</strain>
    </source>
</reference>
<dbReference type="EMBL" id="OY726394">
    <property type="protein sequence ID" value="CAJ1493870.1"/>
    <property type="molecule type" value="Genomic_DNA"/>
</dbReference>
<keyword evidence="6" id="KW-1185">Reference proteome</keyword>
<dbReference type="Pfam" id="PF00271">
    <property type="entry name" value="Helicase_C"/>
    <property type="match status" value="1"/>
</dbReference>
<dbReference type="SUPFAM" id="SSF52540">
    <property type="entry name" value="P-loop containing nucleoside triphosphate hydrolases"/>
    <property type="match status" value="2"/>
</dbReference>
<name>A0ABM9L7D8_9MYCO</name>
<dbReference type="PROSITE" id="PS51194">
    <property type="entry name" value="HELICASE_CTER"/>
    <property type="match status" value="1"/>
</dbReference>
<dbReference type="Proteomes" id="UP001190336">
    <property type="component" value="Chromosome"/>
</dbReference>
<gene>
    <name evidence="5" type="ORF">MU0083_000535</name>
</gene>
<evidence type="ECO:0000259" key="4">
    <source>
        <dbReference type="PROSITE" id="PS51194"/>
    </source>
</evidence>
<evidence type="ECO:0000313" key="6">
    <source>
        <dbReference type="Proteomes" id="UP001190336"/>
    </source>
</evidence>
<organism evidence="5 6">
    <name type="scientific">[Mycobacterium] kokjensenii</name>
    <dbReference type="NCBI Taxonomy" id="3064287"/>
    <lineage>
        <taxon>Bacteria</taxon>
        <taxon>Bacillati</taxon>
        <taxon>Actinomycetota</taxon>
        <taxon>Actinomycetes</taxon>
        <taxon>Mycobacteriales</taxon>
        <taxon>Mycobacteriaceae</taxon>
        <taxon>Mycolicibacter</taxon>
    </lineage>
</organism>
<feature type="compositionally biased region" description="Polar residues" evidence="2">
    <location>
        <begin position="92"/>
        <end position="106"/>
    </location>
</feature>
<evidence type="ECO:0000259" key="3">
    <source>
        <dbReference type="PROSITE" id="PS51192"/>
    </source>
</evidence>
<dbReference type="PANTHER" id="PTHR45766:SF6">
    <property type="entry name" value="SWI_SNF-RELATED MATRIX-ASSOCIATED ACTIN-DEPENDENT REGULATOR OF CHROMATIN SUBFAMILY A-LIKE PROTEIN 1"/>
    <property type="match status" value="1"/>
</dbReference>
<dbReference type="RefSeq" id="WP_308475437.1">
    <property type="nucleotide sequence ID" value="NZ_OY726394.1"/>
</dbReference>
<dbReference type="Gene3D" id="3.40.50.300">
    <property type="entry name" value="P-loop containing nucleotide triphosphate hydrolases"/>
    <property type="match status" value="1"/>
</dbReference>